<feature type="binding site" evidence="7">
    <location>
        <position position="157"/>
    </location>
    <ligand>
        <name>[4Fe-4S] cluster</name>
        <dbReference type="ChEBI" id="CHEBI:49883"/>
    </ligand>
</feature>
<dbReference type="PANTHER" id="PTHR11995">
    <property type="entry name" value="NADH DEHYDROGENASE"/>
    <property type="match status" value="1"/>
</dbReference>
<evidence type="ECO:0000256" key="1">
    <source>
        <dbReference type="ARBA" id="ARBA00009173"/>
    </source>
</evidence>
<keyword evidence="7 8" id="KW-0411">Iron-sulfur</keyword>
<dbReference type="NCBIfam" id="NF005012">
    <property type="entry name" value="PRK06411.1"/>
    <property type="match status" value="1"/>
</dbReference>
<dbReference type="HAMAP" id="MF_01356">
    <property type="entry name" value="NDH1_NuoB"/>
    <property type="match status" value="1"/>
</dbReference>
<dbReference type="Gene3D" id="3.40.50.12280">
    <property type="match status" value="1"/>
</dbReference>
<gene>
    <name evidence="10" type="primary">nuoB_1</name>
    <name evidence="7" type="synonym">nuoB</name>
    <name evidence="10" type="ORF">KSX_06850</name>
</gene>
<dbReference type="AlphaFoldDB" id="A0A8J3MNA8"/>
<reference evidence="10" key="1">
    <citation type="submission" date="2020-10" db="EMBL/GenBank/DDBJ databases">
        <title>Taxonomic study of unclassified bacteria belonging to the class Ktedonobacteria.</title>
        <authorList>
            <person name="Yabe S."/>
            <person name="Wang C.M."/>
            <person name="Zheng Y."/>
            <person name="Sakai Y."/>
            <person name="Cavaletti L."/>
            <person name="Monciardini P."/>
            <person name="Donadio S."/>
        </authorList>
    </citation>
    <scope>NUCLEOTIDE SEQUENCE</scope>
    <source>
        <strain evidence="10">SOSP1-1</strain>
    </source>
</reference>
<evidence type="ECO:0000259" key="9">
    <source>
        <dbReference type="Pfam" id="PF01058"/>
    </source>
</evidence>
<comment type="subunit">
    <text evidence="7">NDH-1 is composed of 14 different subunits. Subunits NuoB, C, D, E, F, and G constitute the peripheral sector of the complex.</text>
</comment>
<proteinExistence type="inferred from homology"/>
<evidence type="ECO:0000256" key="5">
    <source>
        <dbReference type="ARBA" id="ARBA00022967"/>
    </source>
</evidence>
<dbReference type="InterPro" id="IPR006137">
    <property type="entry name" value="NADH_UbQ_OxRdtase-like_20kDa"/>
</dbReference>
<evidence type="ECO:0000256" key="8">
    <source>
        <dbReference type="RuleBase" id="RU004464"/>
    </source>
</evidence>
<dbReference type="InterPro" id="IPR006138">
    <property type="entry name" value="NADH_UQ_OxRdtase_20Kd_su"/>
</dbReference>
<keyword evidence="2 7" id="KW-0813">Transport</keyword>
<dbReference type="GO" id="GO:0045271">
    <property type="term" value="C:respiratory chain complex I"/>
    <property type="evidence" value="ECO:0007669"/>
    <property type="project" value="TreeGrafter"/>
</dbReference>
<keyword evidence="5 7" id="KW-1278">Translocase</keyword>
<evidence type="ECO:0000256" key="3">
    <source>
        <dbReference type="ARBA" id="ARBA00022485"/>
    </source>
</evidence>
<evidence type="ECO:0000256" key="6">
    <source>
        <dbReference type="ARBA" id="ARBA00023027"/>
    </source>
</evidence>
<feature type="binding site" evidence="7">
    <location>
        <position position="127"/>
    </location>
    <ligand>
        <name>[4Fe-4S] cluster</name>
        <dbReference type="ChEBI" id="CHEBI:49883"/>
    </ligand>
</feature>
<keyword evidence="6 7" id="KW-0520">NAD</keyword>
<feature type="binding site" evidence="7">
    <location>
        <position position="60"/>
    </location>
    <ligand>
        <name>[4Fe-4S] cluster</name>
        <dbReference type="ChEBI" id="CHEBI:49883"/>
    </ligand>
</feature>
<keyword evidence="7 8" id="KW-0408">Iron</keyword>
<organism evidence="10 11">
    <name type="scientific">Ktedonospora formicarum</name>
    <dbReference type="NCBI Taxonomy" id="2778364"/>
    <lineage>
        <taxon>Bacteria</taxon>
        <taxon>Bacillati</taxon>
        <taxon>Chloroflexota</taxon>
        <taxon>Ktedonobacteria</taxon>
        <taxon>Ktedonobacterales</taxon>
        <taxon>Ktedonobacteraceae</taxon>
        <taxon>Ktedonospora</taxon>
    </lineage>
</organism>
<keyword evidence="7" id="KW-0830">Ubiquinone</keyword>
<comment type="caution">
    <text evidence="10">The sequence shown here is derived from an EMBL/GenBank/DDBJ whole genome shotgun (WGS) entry which is preliminary data.</text>
</comment>
<dbReference type="GO" id="GO:0048038">
    <property type="term" value="F:quinone binding"/>
    <property type="evidence" value="ECO:0007669"/>
    <property type="project" value="UniProtKB-KW"/>
</dbReference>
<dbReference type="FunFam" id="3.40.50.12280:FF:000002">
    <property type="entry name" value="NADH-quinone oxidoreductase subunit B"/>
    <property type="match status" value="1"/>
</dbReference>
<dbReference type="EC" id="7.1.1.-" evidence="7"/>
<keyword evidence="7" id="KW-0472">Membrane</keyword>
<dbReference type="Pfam" id="PF01058">
    <property type="entry name" value="Oxidored_q6"/>
    <property type="match status" value="1"/>
</dbReference>
<dbReference type="Proteomes" id="UP000612362">
    <property type="component" value="Unassembled WGS sequence"/>
</dbReference>
<sequence>MNTNKHSKAIPLHMASSPAQYIPGQQEAPVVLTTLADMLQWTQNWARSHSVWPFLYGLACCGIEMMAAASAPQYDLARFGSEVFRASPRQADLMIIAGTLSVKMAPRLRRLWEQMPEPKWVISMGQCANSGGEFYDSYYTIQGADSIVPVDVYVPGCPPRPEALIEGLLKLKEKIAKQGLAVRETEESYTALR</sequence>
<dbReference type="GO" id="GO:0015990">
    <property type="term" value="P:electron transport coupled proton transport"/>
    <property type="evidence" value="ECO:0007669"/>
    <property type="project" value="TreeGrafter"/>
</dbReference>
<comment type="function">
    <text evidence="7">NDH-1 shuttles electrons from NADH, via FMN and iron-sulfur (Fe-S) centers, to quinones in the respiratory chain. The immediate electron acceptor for the enzyme in this species is believed to be ubiquinone. Couples the redox reaction to proton translocation (for every two electrons transferred, four hydrogen ions are translocated across the cytoplasmic membrane), and thus conserves the redox energy in a proton gradient.</text>
</comment>
<comment type="catalytic activity">
    <reaction evidence="7">
        <text>a quinone + NADH + 5 H(+)(in) = a quinol + NAD(+) + 4 H(+)(out)</text>
        <dbReference type="Rhea" id="RHEA:57888"/>
        <dbReference type="ChEBI" id="CHEBI:15378"/>
        <dbReference type="ChEBI" id="CHEBI:24646"/>
        <dbReference type="ChEBI" id="CHEBI:57540"/>
        <dbReference type="ChEBI" id="CHEBI:57945"/>
        <dbReference type="ChEBI" id="CHEBI:132124"/>
    </reaction>
</comment>
<comment type="subcellular location">
    <subcellularLocation>
        <location evidence="7">Cell membrane</location>
        <topology evidence="7">Peripheral membrane protein</topology>
        <orientation evidence="7">Cytoplasmic side</orientation>
    </subcellularLocation>
</comment>
<evidence type="ECO:0000256" key="2">
    <source>
        <dbReference type="ARBA" id="ARBA00022448"/>
    </source>
</evidence>
<evidence type="ECO:0000313" key="10">
    <source>
        <dbReference type="EMBL" id="GHO42522.1"/>
    </source>
</evidence>
<dbReference type="GO" id="GO:0051539">
    <property type="term" value="F:4 iron, 4 sulfur cluster binding"/>
    <property type="evidence" value="ECO:0007669"/>
    <property type="project" value="UniProtKB-KW"/>
</dbReference>
<dbReference type="SUPFAM" id="SSF56770">
    <property type="entry name" value="HydA/Nqo6-like"/>
    <property type="match status" value="1"/>
</dbReference>
<evidence type="ECO:0000313" key="11">
    <source>
        <dbReference type="Proteomes" id="UP000612362"/>
    </source>
</evidence>
<feature type="domain" description="NADH:ubiquinone oxidoreductase-like 20kDa subunit" evidence="9">
    <location>
        <begin position="60"/>
        <end position="171"/>
    </location>
</feature>
<keyword evidence="11" id="KW-1185">Reference proteome</keyword>
<evidence type="ECO:0000256" key="7">
    <source>
        <dbReference type="HAMAP-Rule" id="MF_01356"/>
    </source>
</evidence>
<dbReference type="EMBL" id="BNJF01000001">
    <property type="protein sequence ID" value="GHO42522.1"/>
    <property type="molecule type" value="Genomic_DNA"/>
</dbReference>
<protein>
    <recommendedName>
        <fullName evidence="7">NADH-quinone oxidoreductase subunit B</fullName>
        <ecNumber evidence="7">7.1.1.-</ecNumber>
    </recommendedName>
    <alternativeName>
        <fullName evidence="7">NADH dehydrogenase I subunit B</fullName>
    </alternativeName>
    <alternativeName>
        <fullName evidence="7">NDH-1 subunit B</fullName>
    </alternativeName>
</protein>
<keyword evidence="3 7" id="KW-0004">4Fe-4S</keyword>
<keyword evidence="7 8" id="KW-0479">Metal-binding</keyword>
<accession>A0A8J3MNA8</accession>
<comment type="similarity">
    <text evidence="1 7 8">Belongs to the complex I 20 kDa subunit family.</text>
</comment>
<dbReference type="GO" id="GO:0050136">
    <property type="term" value="F:NADH dehydrogenase (quinone) (non-electrogenic) activity"/>
    <property type="evidence" value="ECO:0007669"/>
    <property type="project" value="UniProtKB-UniRule"/>
</dbReference>
<dbReference type="PANTHER" id="PTHR11995:SF14">
    <property type="entry name" value="NADH DEHYDROGENASE [UBIQUINONE] IRON-SULFUR PROTEIN 7, MITOCHONDRIAL"/>
    <property type="match status" value="1"/>
</dbReference>
<dbReference type="GO" id="GO:0009060">
    <property type="term" value="P:aerobic respiration"/>
    <property type="evidence" value="ECO:0007669"/>
    <property type="project" value="TreeGrafter"/>
</dbReference>
<name>A0A8J3MNA8_9CHLR</name>
<dbReference type="GO" id="GO:0008137">
    <property type="term" value="F:NADH dehydrogenase (ubiquinone) activity"/>
    <property type="evidence" value="ECO:0007669"/>
    <property type="project" value="InterPro"/>
</dbReference>
<keyword evidence="4 7" id="KW-0874">Quinone</keyword>
<keyword evidence="7" id="KW-1003">Cell membrane</keyword>
<feature type="binding site" evidence="7">
    <location>
        <position position="61"/>
    </location>
    <ligand>
        <name>[4Fe-4S] cluster</name>
        <dbReference type="ChEBI" id="CHEBI:49883"/>
    </ligand>
</feature>
<comment type="cofactor">
    <cofactor evidence="7">
        <name>[4Fe-4S] cluster</name>
        <dbReference type="ChEBI" id="CHEBI:49883"/>
    </cofactor>
    <text evidence="7">Binds 1 [4Fe-4S] cluster.</text>
</comment>
<dbReference type="GO" id="GO:0005886">
    <property type="term" value="C:plasma membrane"/>
    <property type="evidence" value="ECO:0007669"/>
    <property type="project" value="UniProtKB-SubCell"/>
</dbReference>
<dbReference type="GO" id="GO:0005506">
    <property type="term" value="F:iron ion binding"/>
    <property type="evidence" value="ECO:0007669"/>
    <property type="project" value="UniProtKB-UniRule"/>
</dbReference>
<dbReference type="NCBIfam" id="TIGR01957">
    <property type="entry name" value="nuoB_fam"/>
    <property type="match status" value="1"/>
</dbReference>
<dbReference type="PROSITE" id="PS01150">
    <property type="entry name" value="COMPLEX1_20K"/>
    <property type="match status" value="1"/>
</dbReference>
<evidence type="ECO:0000256" key="4">
    <source>
        <dbReference type="ARBA" id="ARBA00022719"/>
    </source>
</evidence>